<reference evidence="1 2" key="1">
    <citation type="submission" date="2018-11" db="EMBL/GenBank/DDBJ databases">
        <authorList>
            <consortium name="Pathogen Informatics"/>
        </authorList>
    </citation>
    <scope>NUCLEOTIDE SEQUENCE [LARGE SCALE GENOMIC DNA]</scope>
    <source>
        <strain evidence="1 2">Zambia</strain>
    </source>
</reference>
<name>A0A183MXD3_9TREM</name>
<feature type="non-terminal residue" evidence="1">
    <location>
        <position position="1"/>
    </location>
</feature>
<proteinExistence type="predicted"/>
<organism evidence="1 2">
    <name type="scientific">Schistosoma margrebowiei</name>
    <dbReference type="NCBI Taxonomy" id="48269"/>
    <lineage>
        <taxon>Eukaryota</taxon>
        <taxon>Metazoa</taxon>
        <taxon>Spiralia</taxon>
        <taxon>Lophotrochozoa</taxon>
        <taxon>Platyhelminthes</taxon>
        <taxon>Trematoda</taxon>
        <taxon>Digenea</taxon>
        <taxon>Strigeidida</taxon>
        <taxon>Schistosomatoidea</taxon>
        <taxon>Schistosomatidae</taxon>
        <taxon>Schistosoma</taxon>
    </lineage>
</organism>
<sequence length="131" mass="14650">VCFILWIHSVSSDCIWYGICDSSDPVHPRYCSYNGTAKALSNDGFKTLSSLCPNYAVGSSKVCCDENQLNYFSRSASLAAMLLKRYTSACFLPNYLNSITPTYCFHLNHALNTGLVEIMISKLSFVVYHLH</sequence>
<dbReference type="Pfam" id="PF16414">
    <property type="entry name" value="NPC1_N"/>
    <property type="match status" value="1"/>
</dbReference>
<evidence type="ECO:0000313" key="1">
    <source>
        <dbReference type="EMBL" id="VDP36848.1"/>
    </source>
</evidence>
<evidence type="ECO:0000313" key="2">
    <source>
        <dbReference type="Proteomes" id="UP000277204"/>
    </source>
</evidence>
<dbReference type="Proteomes" id="UP000277204">
    <property type="component" value="Unassembled WGS sequence"/>
</dbReference>
<keyword evidence="2" id="KW-1185">Reference proteome</keyword>
<gene>
    <name evidence="1" type="ORF">SMRZ_LOCUS20708</name>
</gene>
<dbReference type="EMBL" id="UZAI01018421">
    <property type="protein sequence ID" value="VDP36848.1"/>
    <property type="molecule type" value="Genomic_DNA"/>
</dbReference>
<accession>A0A183MXD3</accession>
<protein>
    <submittedName>
        <fullName evidence="1">Uncharacterized protein</fullName>
    </submittedName>
</protein>
<dbReference type="AlphaFoldDB" id="A0A183MXD3"/>
<dbReference type="InterPro" id="IPR032190">
    <property type="entry name" value="NPC1_N"/>
</dbReference>
<dbReference type="STRING" id="48269.A0A183MXD3"/>